<reference evidence="2" key="1">
    <citation type="journal article" date="2019" name="Int. J. Syst. Evol. Microbiol.">
        <title>The Global Catalogue of Microorganisms (GCM) 10K type strain sequencing project: providing services to taxonomists for standard genome sequencing and annotation.</title>
        <authorList>
            <consortium name="The Broad Institute Genomics Platform"/>
            <consortium name="The Broad Institute Genome Sequencing Center for Infectious Disease"/>
            <person name="Wu L."/>
            <person name="Ma J."/>
        </authorList>
    </citation>
    <scope>NUCLEOTIDE SEQUENCE [LARGE SCALE GENOMIC DNA]</scope>
    <source>
        <strain evidence="2">R28</strain>
    </source>
</reference>
<evidence type="ECO:0000313" key="1">
    <source>
        <dbReference type="EMBL" id="MFD2046054.1"/>
    </source>
</evidence>
<keyword evidence="2" id="KW-1185">Reference proteome</keyword>
<dbReference type="Pfam" id="PF15980">
    <property type="entry name" value="ComGF"/>
    <property type="match status" value="1"/>
</dbReference>
<protein>
    <submittedName>
        <fullName evidence="1">Competence type IV pilus minor pilin ComGF</fullName>
    </submittedName>
</protein>
<accession>A0ABW4W2X3</accession>
<comment type="caution">
    <text evidence="1">The sequence shown here is derived from an EMBL/GenBank/DDBJ whole genome shotgun (WGS) entry which is preliminary data.</text>
</comment>
<dbReference type="EMBL" id="JBHUHQ010000021">
    <property type="protein sequence ID" value="MFD2046054.1"/>
    <property type="molecule type" value="Genomic_DNA"/>
</dbReference>
<dbReference type="Proteomes" id="UP001597383">
    <property type="component" value="Unassembled WGS sequence"/>
</dbReference>
<dbReference type="RefSeq" id="WP_377557004.1">
    <property type="nucleotide sequence ID" value="NZ_JBHUMI010000016.1"/>
</dbReference>
<organism evidence="1 2">
    <name type="scientific">Ornithinibacillus salinisoli</name>
    <dbReference type="NCBI Taxonomy" id="1848459"/>
    <lineage>
        <taxon>Bacteria</taxon>
        <taxon>Bacillati</taxon>
        <taxon>Bacillota</taxon>
        <taxon>Bacilli</taxon>
        <taxon>Bacillales</taxon>
        <taxon>Bacillaceae</taxon>
        <taxon>Ornithinibacillus</taxon>
    </lineage>
</organism>
<name>A0ABW4W2X3_9BACI</name>
<dbReference type="InterPro" id="IPR016977">
    <property type="entry name" value="ComGF"/>
</dbReference>
<evidence type="ECO:0000313" key="2">
    <source>
        <dbReference type="Proteomes" id="UP001597383"/>
    </source>
</evidence>
<gene>
    <name evidence="1" type="ORF">ACFSJF_17380</name>
</gene>
<sequence length="127" mass="14902">MYSMLLMVTIITITLPLIIHIIKTVDFESDYDEISVQQFFHLLQNELINIKKIDISSKRLLLTLQNGDKASIEKYNTLVRRQVNDMGHEIYLRDIQNLQFTPLPNGVRVKVMTLQGELYEKVLFVYD</sequence>
<proteinExistence type="predicted"/>